<reference evidence="2" key="1">
    <citation type="journal article" date="2022" name="bioRxiv">
        <title>Discovery and biosynthetic assessment of Streptomyces ortus sp nov. isolated from a deep-sea sponge.</title>
        <authorList>
            <person name="Williams S.E."/>
        </authorList>
    </citation>
    <scope>NUCLEOTIDE SEQUENCE</scope>
    <source>
        <strain evidence="2">A15ISP2-DRY2</strain>
    </source>
</reference>
<protein>
    <submittedName>
        <fullName evidence="2">BON domain-containing protein</fullName>
    </submittedName>
</protein>
<gene>
    <name evidence="2" type="ORF">K3769_30225</name>
</gene>
<dbReference type="EMBL" id="JAIFZO010000002">
    <property type="protein sequence ID" value="MCX4236971.1"/>
    <property type="molecule type" value="Genomic_DNA"/>
</dbReference>
<evidence type="ECO:0000313" key="3">
    <source>
        <dbReference type="Proteomes" id="UP001165590"/>
    </source>
</evidence>
<keyword evidence="3" id="KW-1185">Reference proteome</keyword>
<dbReference type="RefSeq" id="WP_267029416.1">
    <property type="nucleotide sequence ID" value="NZ_JAIFZO010000002.1"/>
</dbReference>
<dbReference type="InterPro" id="IPR007055">
    <property type="entry name" value="BON_dom"/>
</dbReference>
<comment type="caution">
    <text evidence="2">The sequence shown here is derived from an EMBL/GenBank/DDBJ whole genome shotgun (WGS) entry which is preliminary data.</text>
</comment>
<evidence type="ECO:0000313" key="2">
    <source>
        <dbReference type="EMBL" id="MCX4236971.1"/>
    </source>
</evidence>
<name>A0ABT3VES1_9ACTN</name>
<accession>A0ABT3VES1</accession>
<evidence type="ECO:0000259" key="1">
    <source>
        <dbReference type="Pfam" id="PF04972"/>
    </source>
</evidence>
<dbReference type="Proteomes" id="UP001165590">
    <property type="component" value="Unassembled WGS sequence"/>
</dbReference>
<dbReference type="Pfam" id="PF04972">
    <property type="entry name" value="BON"/>
    <property type="match status" value="1"/>
</dbReference>
<organism evidence="2 3">
    <name type="scientific">Streptomyces ortus</name>
    <dbReference type="NCBI Taxonomy" id="2867268"/>
    <lineage>
        <taxon>Bacteria</taxon>
        <taxon>Bacillati</taxon>
        <taxon>Actinomycetota</taxon>
        <taxon>Actinomycetes</taxon>
        <taxon>Kitasatosporales</taxon>
        <taxon>Streptomycetaceae</taxon>
        <taxon>Streptomyces</taxon>
    </lineage>
</organism>
<feature type="domain" description="BON" evidence="1">
    <location>
        <begin position="24"/>
        <end position="85"/>
    </location>
</feature>
<proteinExistence type="predicted"/>
<sequence>MTTYDFDPEVGHRLAVALSDNPDKAAAQLKERLEHLGLTHDHFTVVVEGTTVVVGGDAAVQEQKEKILLALGNVVGVTRVDDRVDAGQEDLSPRFVTVLEGESLDLVAERVYGNRSAAARLLAANSPMLTSADAARPGEVLRAPL</sequence>